<name>A0A2P2K5F3_RHIMU</name>
<dbReference type="EMBL" id="GGEC01020419">
    <property type="protein sequence ID" value="MBX00903.1"/>
    <property type="molecule type" value="Transcribed_RNA"/>
</dbReference>
<evidence type="ECO:0000313" key="1">
    <source>
        <dbReference type="EMBL" id="MBX00903.1"/>
    </source>
</evidence>
<organism evidence="1">
    <name type="scientific">Rhizophora mucronata</name>
    <name type="common">Asiatic mangrove</name>
    <dbReference type="NCBI Taxonomy" id="61149"/>
    <lineage>
        <taxon>Eukaryota</taxon>
        <taxon>Viridiplantae</taxon>
        <taxon>Streptophyta</taxon>
        <taxon>Embryophyta</taxon>
        <taxon>Tracheophyta</taxon>
        <taxon>Spermatophyta</taxon>
        <taxon>Magnoliopsida</taxon>
        <taxon>eudicotyledons</taxon>
        <taxon>Gunneridae</taxon>
        <taxon>Pentapetalae</taxon>
        <taxon>rosids</taxon>
        <taxon>fabids</taxon>
        <taxon>Malpighiales</taxon>
        <taxon>Rhizophoraceae</taxon>
        <taxon>Rhizophora</taxon>
    </lineage>
</organism>
<reference evidence="1" key="1">
    <citation type="submission" date="2018-02" db="EMBL/GenBank/DDBJ databases">
        <title>Rhizophora mucronata_Transcriptome.</title>
        <authorList>
            <person name="Meera S.P."/>
            <person name="Sreeshan A."/>
            <person name="Augustine A."/>
        </authorList>
    </citation>
    <scope>NUCLEOTIDE SEQUENCE</scope>
    <source>
        <tissue evidence="1">Leaf</tissue>
    </source>
</reference>
<accession>A0A2P2K5F3</accession>
<proteinExistence type="predicted"/>
<protein>
    <submittedName>
        <fullName evidence="1">Uncharacterized protein</fullName>
    </submittedName>
</protein>
<sequence length="59" mass="6450">MQSSSICFKVFVSQDPSLFYLHVLVKGGSLYSNTSSLSLVSHVATVSKSFLSMRGPHKK</sequence>
<dbReference type="AlphaFoldDB" id="A0A2P2K5F3"/>